<dbReference type="EMBL" id="CAUOFW020007580">
    <property type="protein sequence ID" value="CAK9179683.1"/>
    <property type="molecule type" value="Genomic_DNA"/>
</dbReference>
<protein>
    <submittedName>
        <fullName evidence="1">Uncharacterized protein</fullName>
    </submittedName>
</protein>
<gene>
    <name evidence="1" type="ORF">ILEXP_LOCUS49636</name>
</gene>
<accession>A0ABC8UF99</accession>
<evidence type="ECO:0000313" key="2">
    <source>
        <dbReference type="Proteomes" id="UP001642360"/>
    </source>
</evidence>
<sequence>MSPLYKEHMSTRAVTCLVVSGRKKKKRGGTEFIYCRLFLEILQDFNFFKLQNLAAVWNFQFLPPKWLIFELCLKPFKLSYFLPSGCSLSAFLCNKLSIFGPSNCHFSIF</sequence>
<reference evidence="1 2" key="1">
    <citation type="submission" date="2024-02" db="EMBL/GenBank/DDBJ databases">
        <authorList>
            <person name="Vignale AGUSTIN F."/>
            <person name="Sosa J E."/>
            <person name="Modenutti C."/>
        </authorList>
    </citation>
    <scope>NUCLEOTIDE SEQUENCE [LARGE SCALE GENOMIC DNA]</scope>
</reference>
<name>A0ABC8UF99_9AQUA</name>
<dbReference type="AlphaFoldDB" id="A0ABC8UF99"/>
<organism evidence="1 2">
    <name type="scientific">Ilex paraguariensis</name>
    <name type="common">yerba mate</name>
    <dbReference type="NCBI Taxonomy" id="185542"/>
    <lineage>
        <taxon>Eukaryota</taxon>
        <taxon>Viridiplantae</taxon>
        <taxon>Streptophyta</taxon>
        <taxon>Embryophyta</taxon>
        <taxon>Tracheophyta</taxon>
        <taxon>Spermatophyta</taxon>
        <taxon>Magnoliopsida</taxon>
        <taxon>eudicotyledons</taxon>
        <taxon>Gunneridae</taxon>
        <taxon>Pentapetalae</taxon>
        <taxon>asterids</taxon>
        <taxon>campanulids</taxon>
        <taxon>Aquifoliales</taxon>
        <taxon>Aquifoliaceae</taxon>
        <taxon>Ilex</taxon>
    </lineage>
</organism>
<keyword evidence="2" id="KW-1185">Reference proteome</keyword>
<evidence type="ECO:0000313" key="1">
    <source>
        <dbReference type="EMBL" id="CAK9179683.1"/>
    </source>
</evidence>
<proteinExistence type="predicted"/>
<dbReference type="Proteomes" id="UP001642360">
    <property type="component" value="Unassembled WGS sequence"/>
</dbReference>
<comment type="caution">
    <text evidence="1">The sequence shown here is derived from an EMBL/GenBank/DDBJ whole genome shotgun (WGS) entry which is preliminary data.</text>
</comment>